<reference evidence="3" key="1">
    <citation type="submission" date="2015-10" db="EMBL/GenBank/DDBJ databases">
        <authorList>
            <person name="Gilbert D.G."/>
        </authorList>
    </citation>
    <scope>NUCLEOTIDE SEQUENCE</scope>
</reference>
<dbReference type="PANTHER" id="PTHR43391:SF12">
    <property type="entry name" value="OXIDOREDUCTASE EPHD-RELATED"/>
    <property type="match status" value="1"/>
</dbReference>
<keyword evidence="2 3" id="KW-0560">Oxidoreductase</keyword>
<dbReference type="InterPro" id="IPR020904">
    <property type="entry name" value="Sc_DH/Rdtase_CS"/>
</dbReference>
<dbReference type="Pfam" id="PF00106">
    <property type="entry name" value="adh_short"/>
    <property type="match status" value="1"/>
</dbReference>
<dbReference type="PRINTS" id="PR00080">
    <property type="entry name" value="SDRFAMILY"/>
</dbReference>
<dbReference type="PANTHER" id="PTHR43391">
    <property type="entry name" value="RETINOL DEHYDROGENASE-RELATED"/>
    <property type="match status" value="1"/>
</dbReference>
<evidence type="ECO:0000256" key="2">
    <source>
        <dbReference type="ARBA" id="ARBA00023002"/>
    </source>
</evidence>
<dbReference type="EMBL" id="CZQC01000071">
    <property type="protein sequence ID" value="CUS42784.1"/>
    <property type="molecule type" value="Genomic_DNA"/>
</dbReference>
<name>A0A160THB7_9ZZZZ</name>
<evidence type="ECO:0000313" key="3">
    <source>
        <dbReference type="EMBL" id="CUS42784.1"/>
    </source>
</evidence>
<dbReference type="AlphaFoldDB" id="A0A160THB7"/>
<dbReference type="Gene3D" id="3.40.50.720">
    <property type="entry name" value="NAD(P)-binding Rossmann-like Domain"/>
    <property type="match status" value="1"/>
</dbReference>
<dbReference type="FunFam" id="3.40.50.720:FF:000084">
    <property type="entry name" value="Short-chain dehydrogenase reductase"/>
    <property type="match status" value="1"/>
</dbReference>
<dbReference type="SUPFAM" id="SSF51735">
    <property type="entry name" value="NAD(P)-binding Rossmann-fold domains"/>
    <property type="match status" value="1"/>
</dbReference>
<dbReference type="PROSITE" id="PS00061">
    <property type="entry name" value="ADH_SHORT"/>
    <property type="match status" value="1"/>
</dbReference>
<dbReference type="InterPro" id="IPR002347">
    <property type="entry name" value="SDR_fam"/>
</dbReference>
<comment type="similarity">
    <text evidence="1">Belongs to the short-chain dehydrogenases/reductases (SDR) family.</text>
</comment>
<dbReference type="InterPro" id="IPR036291">
    <property type="entry name" value="NAD(P)-bd_dom_sf"/>
</dbReference>
<accession>A0A160THB7</accession>
<dbReference type="CDD" id="cd05233">
    <property type="entry name" value="SDR_c"/>
    <property type="match status" value="1"/>
</dbReference>
<evidence type="ECO:0000256" key="1">
    <source>
        <dbReference type="ARBA" id="ARBA00006484"/>
    </source>
</evidence>
<dbReference type="GO" id="GO:0016491">
    <property type="term" value="F:oxidoreductase activity"/>
    <property type="evidence" value="ECO:0007669"/>
    <property type="project" value="UniProtKB-KW"/>
</dbReference>
<protein>
    <submittedName>
        <fullName evidence="3">Oxidoreductase, short-chain dehydrogenase/reductase family</fullName>
        <ecNumber evidence="3">1.1.1.-</ecNumber>
    </submittedName>
</protein>
<dbReference type="EC" id="1.1.1.-" evidence="3"/>
<sequence length="285" mass="30346">MNLIGKIVLVTGAGSGIGRETAKAFAKEGAKLVLCDIKPEAVAETADLIGSAVVLTDVVDVASKNSMKAFAERVSAEVGVVDVLVNNAGVGLAGGLLDVSEEDLEWVMNINLWGVMHGCKQFVPKMVERKQGGHIVNVASAAGYYASAGMLGYNTSKFAVFGFTEALREDMRPFGIGVTTVCPGVVHTNIINETRMAGAADEAGIRNKIDKIYAKRGYGPDKVAAAIVKAVKKNKGILPVTPEAWVMYVMNRISPVFSHWLFGKVERASTPETAGSSFTHPQYKR</sequence>
<dbReference type="PRINTS" id="PR00081">
    <property type="entry name" value="GDHRDH"/>
</dbReference>
<proteinExistence type="inferred from homology"/>
<gene>
    <name evidence="3" type="ORF">MGWOODY_Tha2860</name>
</gene>
<organism evidence="3">
    <name type="scientific">hydrothermal vent metagenome</name>
    <dbReference type="NCBI Taxonomy" id="652676"/>
    <lineage>
        <taxon>unclassified sequences</taxon>
        <taxon>metagenomes</taxon>
        <taxon>ecological metagenomes</taxon>
    </lineage>
</organism>